<gene>
    <name evidence="3" type="ORF">JOF43_002523</name>
</gene>
<dbReference type="InterPro" id="IPR036390">
    <property type="entry name" value="WH_DNA-bd_sf"/>
</dbReference>
<feature type="compositionally biased region" description="Basic and acidic residues" evidence="1">
    <location>
        <begin position="273"/>
        <end position="284"/>
    </location>
</feature>
<dbReference type="Gene3D" id="1.10.10.10">
    <property type="entry name" value="Winged helix-like DNA-binding domain superfamily/Winged helix DNA-binding domain"/>
    <property type="match status" value="1"/>
</dbReference>
<proteinExistence type="predicted"/>
<dbReference type="Gene3D" id="1.10.287.1350">
    <property type="match status" value="1"/>
</dbReference>
<name>A0ABS4X271_9MICO</name>
<organism evidence="3 4">
    <name type="scientific">Brachybacterium sacelli</name>
    <dbReference type="NCBI Taxonomy" id="173364"/>
    <lineage>
        <taxon>Bacteria</taxon>
        <taxon>Bacillati</taxon>
        <taxon>Actinomycetota</taxon>
        <taxon>Actinomycetes</taxon>
        <taxon>Micrococcales</taxon>
        <taxon>Dermabacteraceae</taxon>
        <taxon>Brachybacterium</taxon>
    </lineage>
</organism>
<dbReference type="Proteomes" id="UP001519290">
    <property type="component" value="Unassembled WGS sequence"/>
</dbReference>
<dbReference type="InterPro" id="IPR013113">
    <property type="entry name" value="SIP_FAD-bd"/>
</dbReference>
<dbReference type="InterPro" id="IPR017938">
    <property type="entry name" value="Riboflavin_synthase-like_b-brl"/>
</dbReference>
<dbReference type="PROSITE" id="PS51384">
    <property type="entry name" value="FAD_FR"/>
    <property type="match status" value="1"/>
</dbReference>
<dbReference type="PANTHER" id="PTHR30157:SF0">
    <property type="entry name" value="NADPH-DEPENDENT FERRIC-CHELATE REDUCTASE"/>
    <property type="match status" value="1"/>
</dbReference>
<dbReference type="InterPro" id="IPR039374">
    <property type="entry name" value="SIP_fam"/>
</dbReference>
<evidence type="ECO:0000313" key="4">
    <source>
        <dbReference type="Proteomes" id="UP001519290"/>
    </source>
</evidence>
<reference evidence="3 4" key="1">
    <citation type="submission" date="2021-03" db="EMBL/GenBank/DDBJ databases">
        <title>Sequencing the genomes of 1000 actinobacteria strains.</title>
        <authorList>
            <person name="Klenk H.-P."/>
        </authorList>
    </citation>
    <scope>NUCLEOTIDE SEQUENCE [LARGE SCALE GENOMIC DNA]</scope>
    <source>
        <strain evidence="3 4">DSM 14566</strain>
    </source>
</reference>
<dbReference type="Pfam" id="PF04954">
    <property type="entry name" value="SIP"/>
    <property type="match status" value="1"/>
</dbReference>
<dbReference type="InterPro" id="IPR017927">
    <property type="entry name" value="FAD-bd_FR_type"/>
</dbReference>
<dbReference type="SUPFAM" id="SSF46785">
    <property type="entry name" value="Winged helix' DNA-binding domain"/>
    <property type="match status" value="1"/>
</dbReference>
<dbReference type="Pfam" id="PF08100">
    <property type="entry name" value="Dimerisation"/>
    <property type="match status" value="1"/>
</dbReference>
<dbReference type="EMBL" id="JAGIOD010000001">
    <property type="protein sequence ID" value="MBP2382566.1"/>
    <property type="molecule type" value="Genomic_DNA"/>
</dbReference>
<evidence type="ECO:0000313" key="3">
    <source>
        <dbReference type="EMBL" id="MBP2382566.1"/>
    </source>
</evidence>
<dbReference type="SUPFAM" id="SSF63380">
    <property type="entry name" value="Riboflavin synthase domain-like"/>
    <property type="match status" value="1"/>
</dbReference>
<dbReference type="Gene3D" id="2.40.30.10">
    <property type="entry name" value="Translation factors"/>
    <property type="match status" value="1"/>
</dbReference>
<dbReference type="RefSeq" id="WP_209902489.1">
    <property type="nucleotide sequence ID" value="NZ_BAAAJW010000007.1"/>
</dbReference>
<dbReference type="Pfam" id="PF08021">
    <property type="entry name" value="FAD_binding_9"/>
    <property type="match status" value="1"/>
</dbReference>
<protein>
    <submittedName>
        <fullName evidence="3">NADPH-dependent ferric siderophore reductase</fullName>
    </submittedName>
</protein>
<dbReference type="InterPro" id="IPR007037">
    <property type="entry name" value="SIP_rossman_dom"/>
</dbReference>
<dbReference type="Gene3D" id="3.40.50.80">
    <property type="entry name" value="Nucleotide-binding domain of ferredoxin-NADP reductase (FNR) module"/>
    <property type="match status" value="1"/>
</dbReference>
<keyword evidence="4" id="KW-1185">Reference proteome</keyword>
<feature type="region of interest" description="Disordered" evidence="1">
    <location>
        <begin position="273"/>
        <end position="320"/>
    </location>
</feature>
<comment type="caution">
    <text evidence="3">The sequence shown here is derived from an EMBL/GenBank/DDBJ whole genome shotgun (WGS) entry which is preliminary data.</text>
</comment>
<dbReference type="Gene3D" id="3.40.50.150">
    <property type="entry name" value="Vaccinia Virus protein VP39"/>
    <property type="match status" value="1"/>
</dbReference>
<evidence type="ECO:0000259" key="2">
    <source>
        <dbReference type="PROSITE" id="PS51384"/>
    </source>
</evidence>
<dbReference type="InterPro" id="IPR036388">
    <property type="entry name" value="WH-like_DNA-bd_sf"/>
</dbReference>
<feature type="domain" description="FAD-binding FR-type" evidence="2">
    <location>
        <begin position="13"/>
        <end position="146"/>
    </location>
</feature>
<dbReference type="InterPro" id="IPR039261">
    <property type="entry name" value="FNR_nucleotide-bd"/>
</dbReference>
<sequence length="657" mass="70968">MPRTSRPLSIFPIALRDATVAAIEDISPVMRRVTLRSEQLRGGERDGIPLRPFVSDGFDDHVKLVIPEPDGTAPAPGRQEPGRFDWAPGVLGLCRDYTVRRADPESGTVDLDVVRHDAGRASDWAFAAEVGDPISFAGPKCSAGINQEVDWHLLIGDETALPAIGRWLEEAPAGTRAKVLLEVPDAADRQQLETAAEAEISWLVRPRGVRAGHSTLMLDALRSLEMLPGRVYAWCAGETLTISPIRRYLRRDLALPKEDVEVVGYWRRVTGDEDRAESPRRGGAPDRATSPAPPTSSEPVPTPSADRAPASDPPTPASPQELMHQVHEMSELLAPIVLRVAVSLGIPVALADAARSLPELVETTRVPVERLSPLLDAMIALGLLREDGRGGFVHTALGEVLLEESVQESLDLDTPAGRVDLSLLELLTVVRTGEVATAPALPADLVTWRGHDDEVDAAFHGRREDSLQWNVQPLADLPEVAAAGTVLLCGDGIVPTAAALLARADRRVSLLVAPRRAEMIRQRLDREITDPSRRRRVQLVLEDEELPLTEVSILQHATEALPDARLRSLLDRLSRRTGAQLLLVTDLADDARTDDHVAARTLTALTSTGVALRTSTQLRDLLEGARCSGVRSAPLGWGFGPSVVIADASGANAPTRP</sequence>
<accession>A0ABS4X271</accession>
<evidence type="ECO:0000256" key="1">
    <source>
        <dbReference type="SAM" id="MobiDB-lite"/>
    </source>
</evidence>
<dbReference type="InterPro" id="IPR012967">
    <property type="entry name" value="COMT_dimerisation"/>
</dbReference>
<dbReference type="PANTHER" id="PTHR30157">
    <property type="entry name" value="FERRIC REDUCTASE, NADPH-DEPENDENT"/>
    <property type="match status" value="1"/>
</dbReference>
<feature type="compositionally biased region" description="Pro residues" evidence="1">
    <location>
        <begin position="291"/>
        <end position="302"/>
    </location>
</feature>
<dbReference type="CDD" id="cd06193">
    <property type="entry name" value="siderophore_interacting"/>
    <property type="match status" value="1"/>
</dbReference>
<dbReference type="InterPro" id="IPR029063">
    <property type="entry name" value="SAM-dependent_MTases_sf"/>
</dbReference>